<dbReference type="InterPro" id="IPR029058">
    <property type="entry name" value="AB_hydrolase_fold"/>
</dbReference>
<dbReference type="Proteomes" id="UP000502706">
    <property type="component" value="Chromosome"/>
</dbReference>
<evidence type="ECO:0000313" key="3">
    <source>
        <dbReference type="Proteomes" id="UP000502706"/>
    </source>
</evidence>
<reference evidence="2 3" key="1">
    <citation type="submission" date="2019-10" db="EMBL/GenBank/DDBJ databases">
        <title>Rubrobacter sp nov SCSIO 52915 isolated from a deep-sea sediment in the South China Sea.</title>
        <authorList>
            <person name="Chen R.W."/>
        </authorList>
    </citation>
    <scope>NUCLEOTIDE SEQUENCE [LARGE SCALE GENOMIC DNA]</scope>
    <source>
        <strain evidence="2 3">SCSIO 52915</strain>
    </source>
</reference>
<dbReference type="EMBL" id="CP045121">
    <property type="protein sequence ID" value="QIN77569.1"/>
    <property type="molecule type" value="Genomic_DNA"/>
</dbReference>
<dbReference type="AlphaFoldDB" id="A0A6G8PSV3"/>
<dbReference type="GO" id="GO:0016042">
    <property type="term" value="P:lipid catabolic process"/>
    <property type="evidence" value="ECO:0007669"/>
    <property type="project" value="InterPro"/>
</dbReference>
<dbReference type="GO" id="GO:0016298">
    <property type="term" value="F:lipase activity"/>
    <property type="evidence" value="ECO:0007669"/>
    <property type="project" value="TreeGrafter"/>
</dbReference>
<dbReference type="PANTHER" id="PTHR32015">
    <property type="entry name" value="FASTING INDUCED LIPASE"/>
    <property type="match status" value="1"/>
</dbReference>
<dbReference type="InterPro" id="IPR002918">
    <property type="entry name" value="Lipase_EstA/Esterase_EstB"/>
</dbReference>
<evidence type="ECO:0000256" key="1">
    <source>
        <dbReference type="SAM" id="MobiDB-lite"/>
    </source>
</evidence>
<proteinExistence type="predicted"/>
<feature type="region of interest" description="Disordered" evidence="1">
    <location>
        <begin position="280"/>
        <end position="303"/>
    </location>
</feature>
<protein>
    <submittedName>
        <fullName evidence="2">Alpha/beta fold hydrolase</fullName>
    </submittedName>
</protein>
<name>A0A6G8PSV3_9ACTN</name>
<dbReference type="SUPFAM" id="SSF53474">
    <property type="entry name" value="alpha/beta-Hydrolases"/>
    <property type="match status" value="1"/>
</dbReference>
<keyword evidence="2" id="KW-0378">Hydrolase</keyword>
<accession>A0A6G8PSV3</accession>
<sequence length="303" mass="32939">MRRACYWGTSSSGARGSRLLWLALSAFFAFALGLLAAAGPSGAQTNDGAFLLREGTPPPGANDPSCRPSAEHPYPVVLVHGTFETMDQNWAVLSPRLRAAGYCVYALNYGNRGLGPIQDSARELDRFVDGVLGLTGARKVSLVGHSQGGMMPRYWIKYLGGKVFVDDLVGIAPSNYGTELGQPDFRAALGIPNPCVACEQQRAGSQFLRRLNAGDDTPGTGSFTQIATDDDEIIVPYTRCFLRGERRTENVTLQDYNAGLPVTHQNIYNDPFAQRLVFDALDNPGPRTRNAPSPRRSRERTCP</sequence>
<dbReference type="PANTHER" id="PTHR32015:SF1">
    <property type="entry name" value="LIPASE"/>
    <property type="match status" value="1"/>
</dbReference>
<organism evidence="2 3">
    <name type="scientific">Rubrobacter marinus</name>
    <dbReference type="NCBI Taxonomy" id="2653852"/>
    <lineage>
        <taxon>Bacteria</taxon>
        <taxon>Bacillati</taxon>
        <taxon>Actinomycetota</taxon>
        <taxon>Rubrobacteria</taxon>
        <taxon>Rubrobacterales</taxon>
        <taxon>Rubrobacteraceae</taxon>
        <taxon>Rubrobacter</taxon>
    </lineage>
</organism>
<feature type="region of interest" description="Disordered" evidence="1">
    <location>
        <begin position="48"/>
        <end position="67"/>
    </location>
</feature>
<gene>
    <name evidence="2" type="ORF">GBA65_02535</name>
</gene>
<keyword evidence="3" id="KW-1185">Reference proteome</keyword>
<dbReference type="KEGG" id="rmar:GBA65_02535"/>
<evidence type="ECO:0000313" key="2">
    <source>
        <dbReference type="EMBL" id="QIN77569.1"/>
    </source>
</evidence>
<dbReference type="Pfam" id="PF01674">
    <property type="entry name" value="Lipase_2"/>
    <property type="match status" value="1"/>
</dbReference>
<dbReference type="Gene3D" id="3.40.50.1820">
    <property type="entry name" value="alpha/beta hydrolase"/>
    <property type="match status" value="1"/>
</dbReference>